<sequence>MAIVGTEGDTWCEATKIKVIQMKVFFLLTVTFLIISMPISAQEDTVQIEEENVKKVVLPFLRITRDPDLSNARTKKELEYTSNIEESDINEEDYLRIGGALRLNYIYTYYEGETFPLGTALRNDFTIDTWRLNVEGQSKGILLSFEYRFYPTFNTHFIQHGWLGYNFSDKDQLQIGVTQVPFGNLKYASHSWWFQTPYYVGLEDDYDMGLKWRRQTSDWDFHLAYFLLYEPRGTSEPSFGALSAARYSYDVVPVTGESNLERNQFNLRAVRHVGNINAGISLQRTEIFNLETENKGNQWAGSVHLEGTFNHWNLNTEYIYYNYSNVENDLGEDLKFVQMGAYGFGTYDVAAEASMYVVGVSYSIPVQWGPLSNITIYNDYTYTQKHSKLEINGRKLDFQQTQQNVLGALITAGSVYTYVDLAMGQNHPWLTDNFGGANLGTGTPVNFNEPVSDLNPPDANPDWNARLNINIGYYF</sequence>
<gene>
    <name evidence="2" type="ORF">GCM10011506_19760</name>
</gene>
<keyword evidence="1" id="KW-1133">Transmembrane helix</keyword>
<reference evidence="3" key="1">
    <citation type="journal article" date="2019" name="Int. J. Syst. Evol. Microbiol.">
        <title>The Global Catalogue of Microorganisms (GCM) 10K type strain sequencing project: providing services to taxonomists for standard genome sequencing and annotation.</title>
        <authorList>
            <consortium name="The Broad Institute Genomics Platform"/>
            <consortium name="The Broad Institute Genome Sequencing Center for Infectious Disease"/>
            <person name="Wu L."/>
            <person name="Ma J."/>
        </authorList>
    </citation>
    <scope>NUCLEOTIDE SEQUENCE [LARGE SCALE GENOMIC DNA]</scope>
    <source>
        <strain evidence="3">CGMCC 1.10832</strain>
    </source>
</reference>
<dbReference type="SUPFAM" id="SSF56935">
    <property type="entry name" value="Porins"/>
    <property type="match status" value="1"/>
</dbReference>
<proteinExistence type="predicted"/>
<comment type="caution">
    <text evidence="2">The sequence shown here is derived from an EMBL/GenBank/DDBJ whole genome shotgun (WGS) entry which is preliminary data.</text>
</comment>
<evidence type="ECO:0000256" key="1">
    <source>
        <dbReference type="SAM" id="Phobius"/>
    </source>
</evidence>
<dbReference type="Proteomes" id="UP000636010">
    <property type="component" value="Unassembled WGS sequence"/>
</dbReference>
<accession>A0ABQ1M4S0</accession>
<protein>
    <submittedName>
        <fullName evidence="2">Uncharacterized protein</fullName>
    </submittedName>
</protein>
<evidence type="ECO:0000313" key="3">
    <source>
        <dbReference type="Proteomes" id="UP000636010"/>
    </source>
</evidence>
<keyword evidence="3" id="KW-1185">Reference proteome</keyword>
<dbReference type="RefSeq" id="WP_188462861.1">
    <property type="nucleotide sequence ID" value="NZ_BAABHU010000005.1"/>
</dbReference>
<keyword evidence="1" id="KW-0472">Membrane</keyword>
<evidence type="ECO:0000313" key="2">
    <source>
        <dbReference type="EMBL" id="GGC34347.1"/>
    </source>
</evidence>
<feature type="transmembrane region" description="Helical" evidence="1">
    <location>
        <begin position="24"/>
        <end position="41"/>
    </location>
</feature>
<dbReference type="EMBL" id="BMEC01000005">
    <property type="protein sequence ID" value="GGC34347.1"/>
    <property type="molecule type" value="Genomic_DNA"/>
</dbReference>
<keyword evidence="1" id="KW-0812">Transmembrane</keyword>
<name>A0ABQ1M4S0_9BACT</name>
<organism evidence="2 3">
    <name type="scientific">Marivirga lumbricoides</name>
    <dbReference type="NCBI Taxonomy" id="1046115"/>
    <lineage>
        <taxon>Bacteria</taxon>
        <taxon>Pseudomonadati</taxon>
        <taxon>Bacteroidota</taxon>
        <taxon>Cytophagia</taxon>
        <taxon>Cytophagales</taxon>
        <taxon>Marivirgaceae</taxon>
        <taxon>Marivirga</taxon>
    </lineage>
</organism>